<dbReference type="OrthoDB" id="25887at2759"/>
<reference evidence="1" key="1">
    <citation type="journal article" date="2013" name="PLoS ONE">
        <title>Direct detection of alternative open reading frames translation products in human significantly expands the proteome.</title>
        <authorList>
            <person name="Vanderperre B."/>
            <person name="Lucier J.-F."/>
            <person name="Motard J."/>
            <person name="Tremblay G."/>
            <person name="Vanderperre S."/>
            <person name="Wisztorski M."/>
            <person name="Salzet M."/>
            <person name="Boisvert F.-M."/>
            <person name="Roucou X."/>
        </authorList>
    </citation>
    <scope>NUCLEOTIDE SEQUENCE</scope>
</reference>
<sequence>MQDNWQVPGTARRARRLEQRKLADPLMRGRNWPISHGSCRQAMRLSFMRGEITRHGRVVSGGLACSRSEFLPLECKKHGSRDFVLLPAISTALEKRRAIDSSQ</sequence>
<dbReference type="EMBL" id="HF584426">
    <property type="protein sequence ID" value="CCQ43923.1"/>
    <property type="molecule type" value="Genomic_DNA"/>
</dbReference>
<gene>
    <name evidence="1" type="primary">NSFL1C</name>
</gene>
<protein>
    <submittedName>
        <fullName evidence="1">Alternative protein NSFL1C</fullName>
    </submittedName>
</protein>
<dbReference type="ChiTaRS" id="NSFL1C">
    <property type="organism name" value="human"/>
</dbReference>
<accession>L8EBH2</accession>
<name>L8EBH2_HUMAN</name>
<dbReference type="AlphaFoldDB" id="L8EBH2"/>
<proteinExistence type="predicted"/>
<evidence type="ECO:0000313" key="1">
    <source>
        <dbReference type="EMBL" id="CCQ43923.1"/>
    </source>
</evidence>
<organism evidence="1">
    <name type="scientific">Homo sapiens</name>
    <name type="common">Human</name>
    <dbReference type="NCBI Taxonomy" id="9606"/>
    <lineage>
        <taxon>Eukaryota</taxon>
        <taxon>Metazoa</taxon>
        <taxon>Chordata</taxon>
        <taxon>Craniata</taxon>
        <taxon>Vertebrata</taxon>
        <taxon>Euteleostomi</taxon>
        <taxon>Mammalia</taxon>
        <taxon>Eutheria</taxon>
        <taxon>Euarchontoglires</taxon>
        <taxon>Primates</taxon>
        <taxon>Haplorrhini</taxon>
        <taxon>Catarrhini</taxon>
        <taxon>Hominidae</taxon>
        <taxon>Homo</taxon>
    </lineage>
</organism>